<feature type="region of interest" description="Disordered" evidence="1">
    <location>
        <begin position="18"/>
        <end position="39"/>
    </location>
</feature>
<feature type="transmembrane region" description="Helical" evidence="2">
    <location>
        <begin position="192"/>
        <end position="211"/>
    </location>
</feature>
<keyword evidence="2" id="KW-0472">Membrane</keyword>
<keyword evidence="4" id="KW-1185">Reference proteome</keyword>
<evidence type="ECO:0000256" key="1">
    <source>
        <dbReference type="SAM" id="MobiDB-lite"/>
    </source>
</evidence>
<reference evidence="4" key="1">
    <citation type="submission" date="2017-01" db="EMBL/GenBank/DDBJ databases">
        <authorList>
            <person name="Wang Y."/>
            <person name="White M."/>
            <person name="Kvist S."/>
            <person name="Moncalvo J.-M."/>
        </authorList>
    </citation>
    <scope>NUCLEOTIDE SEQUENCE [LARGE SCALE GENOMIC DNA]</scope>
    <source>
        <strain evidence="4">COL-18-3</strain>
    </source>
</reference>
<sequence>MLKYWHNHLIDLAEGRDGSQSIDLHSGVSKLGESSHPMMNNNHTSDTLVGHNKEYLDKSILDDSSYHNTEYDNINLKKLGGGVPARFSPFDDSEMNTGAYNNSNSGGAMESDSVGNSGNTIRLQKSKRLSKLKDIINDNNFDKKNDDYRELDNAGRVSEESTDFVDDQEFFFNDGQQYISPAKAPLSTYSTVLLYICVGMTSGALQLPFAFSTGGWFTIFIIFFTGIVSIISGAMVFQCVQFNQ</sequence>
<dbReference type="AlphaFoldDB" id="A0A1R1PBT2"/>
<dbReference type="Proteomes" id="UP000188320">
    <property type="component" value="Unassembled WGS sequence"/>
</dbReference>
<protein>
    <recommendedName>
        <fullName evidence="5">Amino acid transporter transmembrane domain-containing protein</fullName>
    </recommendedName>
</protein>
<dbReference type="EMBL" id="LSSK01001928">
    <property type="protein sequence ID" value="OMH78426.1"/>
    <property type="molecule type" value="Genomic_DNA"/>
</dbReference>
<name>A0A1R1PBT2_ZANCU</name>
<evidence type="ECO:0000313" key="3">
    <source>
        <dbReference type="EMBL" id="OMH78426.1"/>
    </source>
</evidence>
<evidence type="ECO:0008006" key="5">
    <source>
        <dbReference type="Google" id="ProtNLM"/>
    </source>
</evidence>
<keyword evidence="2" id="KW-0812">Transmembrane</keyword>
<evidence type="ECO:0000313" key="4">
    <source>
        <dbReference type="Proteomes" id="UP000188320"/>
    </source>
</evidence>
<keyword evidence="2" id="KW-1133">Transmembrane helix</keyword>
<gene>
    <name evidence="3" type="ORF">AX774_g8187</name>
</gene>
<accession>A0A1R1PBT2</accession>
<organism evidence="3 4">
    <name type="scientific">Zancudomyces culisetae</name>
    <name type="common">Gut fungus</name>
    <name type="synonym">Smittium culisetae</name>
    <dbReference type="NCBI Taxonomy" id="1213189"/>
    <lineage>
        <taxon>Eukaryota</taxon>
        <taxon>Fungi</taxon>
        <taxon>Fungi incertae sedis</taxon>
        <taxon>Zoopagomycota</taxon>
        <taxon>Kickxellomycotina</taxon>
        <taxon>Harpellomycetes</taxon>
        <taxon>Harpellales</taxon>
        <taxon>Legeriomycetaceae</taxon>
        <taxon>Zancudomyces</taxon>
    </lineage>
</organism>
<evidence type="ECO:0000256" key="2">
    <source>
        <dbReference type="SAM" id="Phobius"/>
    </source>
</evidence>
<proteinExistence type="predicted"/>
<feature type="transmembrane region" description="Helical" evidence="2">
    <location>
        <begin position="217"/>
        <end position="240"/>
    </location>
</feature>
<comment type="caution">
    <text evidence="3">The sequence shown here is derived from an EMBL/GenBank/DDBJ whole genome shotgun (WGS) entry which is preliminary data.</text>
</comment>